<protein>
    <recommendedName>
        <fullName evidence="5">Carotenoid biosynthesis protein</fullName>
    </recommendedName>
</protein>
<dbReference type="RefSeq" id="WP_236980991.1">
    <property type="nucleotide sequence ID" value="NZ_BRXE01000041.1"/>
</dbReference>
<dbReference type="EMBL" id="BRXE01000041">
    <property type="protein sequence ID" value="GLB84121.1"/>
    <property type="molecule type" value="Genomic_DNA"/>
</dbReference>
<keyword evidence="1" id="KW-1133">Transmembrane helix</keyword>
<dbReference type="Proteomes" id="UP001064782">
    <property type="component" value="Unassembled WGS sequence"/>
</dbReference>
<comment type="caution">
    <text evidence="3">The sequence shown here is derived from an EMBL/GenBank/DDBJ whole genome shotgun (WGS) entry which is preliminary data.</text>
</comment>
<name>A0A9P3Q6E5_9MYCO</name>
<dbReference type="Proteomes" id="UP001165663">
    <property type="component" value="Unassembled WGS sequence"/>
</dbReference>
<evidence type="ECO:0000313" key="4">
    <source>
        <dbReference type="Proteomes" id="UP001064782"/>
    </source>
</evidence>
<dbReference type="EMBL" id="BRZI01000007">
    <property type="protein sequence ID" value="GLD29693.1"/>
    <property type="molecule type" value="Genomic_DNA"/>
</dbReference>
<keyword evidence="1" id="KW-0812">Transmembrane</keyword>
<feature type="transmembrane region" description="Helical" evidence="1">
    <location>
        <begin position="207"/>
        <end position="232"/>
    </location>
</feature>
<evidence type="ECO:0000313" key="2">
    <source>
        <dbReference type="EMBL" id="GLB84121.1"/>
    </source>
</evidence>
<sequence length="342" mass="37350">MSASLLVFNSPLRLGWKNNAAEALNLGLFAVFAWYSIVQFRRNNRVYAFVMVTALIYGVSLELMGMATVNLYTQGPFTVMLNFPVIPLFEGTTAMPLYVSIYYPVIFMTGFKVLEGLGIATRWRAAVAGGLFLICQEAPFVIQGGLTDVRWFTWRHDPMLQFFMGWPLVDMYWQITWGTVFFYLVLRARANIDGAATAQRWSTGRALGLWAPVVAAAVIVVGCILFAPIILAKVTIGRHWPVLAVLVAGYLVVTVTALRAAQPPSRRIQGVTLGVVVAYVGTFAAMVIANAVHEEGITAYMVVQTLGLIGVTALATFPLWSRQDSEAGDSVGVKAQGAQHSS</sequence>
<evidence type="ECO:0000256" key="1">
    <source>
        <dbReference type="SAM" id="Phobius"/>
    </source>
</evidence>
<keyword evidence="1" id="KW-0472">Membrane</keyword>
<proteinExistence type="predicted"/>
<feature type="transmembrane region" description="Helical" evidence="1">
    <location>
        <begin position="297"/>
        <end position="320"/>
    </location>
</feature>
<gene>
    <name evidence="3" type="ORF">Mkiyose1413_15760</name>
    <name evidence="2" type="ORF">SRL2020028_33770</name>
</gene>
<feature type="transmembrane region" description="Helical" evidence="1">
    <location>
        <begin position="20"/>
        <end position="37"/>
    </location>
</feature>
<feature type="transmembrane region" description="Helical" evidence="1">
    <location>
        <begin position="49"/>
        <end position="73"/>
    </location>
</feature>
<evidence type="ECO:0000313" key="3">
    <source>
        <dbReference type="EMBL" id="GLD29693.1"/>
    </source>
</evidence>
<dbReference type="AlphaFoldDB" id="A0A9P3Q6E5"/>
<keyword evidence="4" id="KW-1185">Reference proteome</keyword>
<evidence type="ECO:0008006" key="5">
    <source>
        <dbReference type="Google" id="ProtNLM"/>
    </source>
</evidence>
<dbReference type="GeneID" id="83629625"/>
<organism evidence="3 4">
    <name type="scientific">Mycobacterium kiyosense</name>
    <dbReference type="NCBI Taxonomy" id="2871094"/>
    <lineage>
        <taxon>Bacteria</taxon>
        <taxon>Bacillati</taxon>
        <taxon>Actinomycetota</taxon>
        <taxon>Actinomycetes</taxon>
        <taxon>Mycobacteriales</taxon>
        <taxon>Mycobacteriaceae</taxon>
        <taxon>Mycobacterium</taxon>
    </lineage>
</organism>
<feature type="transmembrane region" description="Helical" evidence="1">
    <location>
        <begin position="123"/>
        <end position="142"/>
    </location>
</feature>
<reference evidence="3" key="1">
    <citation type="submission" date="2022-08" db="EMBL/GenBank/DDBJ databases">
        <title>Mycobacterium kiyosense sp. nov., scotochromogenic slow-glowing species isolated from respiratory specimens.</title>
        <authorList>
            <person name="Fukano H."/>
            <person name="Kazumi Y."/>
            <person name="Sakagami N."/>
            <person name="Ato M."/>
            <person name="Mitarai S."/>
            <person name="Hoshino Y."/>
        </authorList>
    </citation>
    <scope>NUCLEOTIDE SEQUENCE</scope>
    <source>
        <strain evidence="3">1413</strain>
        <strain evidence="2">SRL2020-028</strain>
    </source>
</reference>
<feature type="transmembrane region" description="Helical" evidence="1">
    <location>
        <begin position="238"/>
        <end position="258"/>
    </location>
</feature>
<feature type="transmembrane region" description="Helical" evidence="1">
    <location>
        <begin position="270"/>
        <end position="291"/>
    </location>
</feature>
<feature type="transmembrane region" description="Helical" evidence="1">
    <location>
        <begin position="162"/>
        <end position="186"/>
    </location>
</feature>
<feature type="transmembrane region" description="Helical" evidence="1">
    <location>
        <begin position="93"/>
        <end position="111"/>
    </location>
</feature>
<accession>A0A9P3Q6E5</accession>